<feature type="domain" description="C-type lectin" evidence="1">
    <location>
        <begin position="328"/>
        <end position="393"/>
    </location>
</feature>
<dbReference type="PANTHER" id="PTHR22801:SF63">
    <property type="entry name" value="C-TYPE LECTIN DOMAIN-CONTAINING PROTEIN"/>
    <property type="match status" value="1"/>
</dbReference>
<dbReference type="Proteomes" id="UP000507470">
    <property type="component" value="Unassembled WGS sequence"/>
</dbReference>
<dbReference type="Gene3D" id="3.10.100.10">
    <property type="entry name" value="Mannose-Binding Protein A, subunit A"/>
    <property type="match status" value="3"/>
</dbReference>
<gene>
    <name evidence="2" type="ORF">MCOR_17554</name>
</gene>
<evidence type="ECO:0000313" key="2">
    <source>
        <dbReference type="EMBL" id="CAC5381683.1"/>
    </source>
</evidence>
<dbReference type="InterPro" id="IPR016187">
    <property type="entry name" value="CTDL_fold"/>
</dbReference>
<dbReference type="PROSITE" id="PS50041">
    <property type="entry name" value="C_TYPE_LECTIN_2"/>
    <property type="match status" value="2"/>
</dbReference>
<reference evidence="2 3" key="1">
    <citation type="submission" date="2020-06" db="EMBL/GenBank/DDBJ databases">
        <authorList>
            <person name="Li R."/>
            <person name="Bekaert M."/>
        </authorList>
    </citation>
    <scope>NUCLEOTIDE SEQUENCE [LARGE SCALE GENOMIC DNA]</scope>
    <source>
        <strain evidence="3">wild</strain>
    </source>
</reference>
<dbReference type="InterPro" id="IPR050801">
    <property type="entry name" value="Ca-Dep_Lectins_ImmuneDev"/>
</dbReference>
<dbReference type="CDD" id="cd00037">
    <property type="entry name" value="CLECT"/>
    <property type="match status" value="1"/>
</dbReference>
<dbReference type="InterPro" id="IPR001304">
    <property type="entry name" value="C-type_lectin-like"/>
</dbReference>
<evidence type="ECO:0000259" key="1">
    <source>
        <dbReference type="PROSITE" id="PS50041"/>
    </source>
</evidence>
<dbReference type="SMART" id="SM00034">
    <property type="entry name" value="CLECT"/>
    <property type="match status" value="1"/>
</dbReference>
<sequence>MINLITVPHECTTKSIEGFVRLPQYANKYVTSGILWIFDIDSKHFCAIECNIDAQCVSFFYGNNICSGYDKNLPDAGNVQLLSGINFYQIRGLLEETTTKHEITTELVTTVLTTTELETTTVQPSTNIATTNTVPDSWCTGDRYVKDPVTSICYKAWDTQLSWADARNVCQGEGGDLAILDTDAKINLVSSIPDYKCAPGKLGPKVNKCYWTTPIPLAWSDTGTECGKDGGILGTFPDNITYYIVLNGTGIIESTDYWWIGLNDIATEAVFKTSDGKDMPWNNLVDIYGYFGDDCLTIAPLEDFKFAEEHCSLSAYRGVCESPLVCDFWIGGSDIATENIWQWTNGGGMDMGKWHSSQPGGNTLENCAVLRYDSNGNKFADEDCLQTRDFICEKTIP</sequence>
<dbReference type="InterPro" id="IPR016186">
    <property type="entry name" value="C-type_lectin-like/link_sf"/>
</dbReference>
<organism evidence="2 3">
    <name type="scientific">Mytilus coruscus</name>
    <name type="common">Sea mussel</name>
    <dbReference type="NCBI Taxonomy" id="42192"/>
    <lineage>
        <taxon>Eukaryota</taxon>
        <taxon>Metazoa</taxon>
        <taxon>Spiralia</taxon>
        <taxon>Lophotrochozoa</taxon>
        <taxon>Mollusca</taxon>
        <taxon>Bivalvia</taxon>
        <taxon>Autobranchia</taxon>
        <taxon>Pteriomorphia</taxon>
        <taxon>Mytilida</taxon>
        <taxon>Mytiloidea</taxon>
        <taxon>Mytilidae</taxon>
        <taxon>Mytilinae</taxon>
        <taxon>Mytilus</taxon>
    </lineage>
</organism>
<dbReference type="EMBL" id="CACVKT020003087">
    <property type="protein sequence ID" value="CAC5381683.1"/>
    <property type="molecule type" value="Genomic_DNA"/>
</dbReference>
<proteinExistence type="predicted"/>
<dbReference type="SUPFAM" id="SSF56436">
    <property type="entry name" value="C-type lectin-like"/>
    <property type="match status" value="3"/>
</dbReference>
<dbReference type="AlphaFoldDB" id="A0A6J8BDK2"/>
<keyword evidence="3" id="KW-1185">Reference proteome</keyword>
<dbReference type="PANTHER" id="PTHR22801">
    <property type="entry name" value="LITHOSTATHINE"/>
    <property type="match status" value="1"/>
</dbReference>
<name>A0A6J8BDK2_MYTCO</name>
<evidence type="ECO:0000313" key="3">
    <source>
        <dbReference type="Proteomes" id="UP000507470"/>
    </source>
</evidence>
<accession>A0A6J8BDK2</accession>
<protein>
    <submittedName>
        <fullName evidence="2">CLEC3A</fullName>
    </submittedName>
</protein>
<dbReference type="OrthoDB" id="7357196at2759"/>
<feature type="domain" description="C-type lectin" evidence="1">
    <location>
        <begin position="205"/>
        <end position="312"/>
    </location>
</feature>
<dbReference type="Pfam" id="PF00059">
    <property type="entry name" value="Lectin_C"/>
    <property type="match status" value="1"/>
</dbReference>